<dbReference type="GO" id="GO:0006986">
    <property type="term" value="P:response to unfolded protein"/>
    <property type="evidence" value="ECO:0007669"/>
    <property type="project" value="UniProtKB-KW"/>
</dbReference>
<comment type="subcellular location">
    <subcellularLocation>
        <location evidence="1">Nucleus</location>
    </subcellularLocation>
</comment>
<evidence type="ECO:0000256" key="5">
    <source>
        <dbReference type="ARBA" id="ARBA00023163"/>
    </source>
</evidence>
<feature type="region of interest" description="Disordered" evidence="8">
    <location>
        <begin position="1"/>
        <end position="50"/>
    </location>
</feature>
<dbReference type="CDD" id="cd14710">
    <property type="entry name" value="bZIP_HAC1-like"/>
    <property type="match status" value="1"/>
</dbReference>
<keyword evidence="5" id="KW-0804">Transcription</keyword>
<organism evidence="10 11">
    <name type="scientific">Zygosaccharomyces rouxii</name>
    <dbReference type="NCBI Taxonomy" id="4956"/>
    <lineage>
        <taxon>Eukaryota</taxon>
        <taxon>Fungi</taxon>
        <taxon>Dikarya</taxon>
        <taxon>Ascomycota</taxon>
        <taxon>Saccharomycotina</taxon>
        <taxon>Saccharomycetes</taxon>
        <taxon>Saccharomycetales</taxon>
        <taxon>Saccharomycetaceae</taxon>
        <taxon>Zygosaccharomyces</taxon>
    </lineage>
</organism>
<sequence length="223" mass="25268">MSEDIVIPSDFKSTLPPRKRARTQEEKEQRKIERILRNRRAAHQSREKKRVHLQRLERKCKLMESLLGRIDDLDGLIRDKKGKDLLKQYRSLAASEDEYEYENENQNGSCEKEETPSSGISSESVGSVKSESEAGLVQLQTPENFKVKEDTGISEFAAPTDLTPVSFVNEDPKSFNLVLTNNDDSDTLAPSQPPQPVWLGVEDDDDGSFEFDDWRNPAVIAVS</sequence>
<evidence type="ECO:0000256" key="8">
    <source>
        <dbReference type="SAM" id="MobiDB-lite"/>
    </source>
</evidence>
<evidence type="ECO:0000313" key="10">
    <source>
        <dbReference type="EMBL" id="GAV54808.1"/>
    </source>
</evidence>
<keyword evidence="6" id="KW-0834">Unfolded protein response</keyword>
<dbReference type="OrthoDB" id="674948at2759"/>
<feature type="domain" description="BZIP" evidence="9">
    <location>
        <begin position="34"/>
        <end position="48"/>
    </location>
</feature>
<evidence type="ECO:0000256" key="7">
    <source>
        <dbReference type="ARBA" id="ARBA00023242"/>
    </source>
</evidence>
<feature type="region of interest" description="Disordered" evidence="8">
    <location>
        <begin position="96"/>
        <end position="143"/>
    </location>
</feature>
<evidence type="ECO:0000256" key="1">
    <source>
        <dbReference type="ARBA" id="ARBA00004123"/>
    </source>
</evidence>
<dbReference type="GO" id="GO:0000981">
    <property type="term" value="F:DNA-binding transcription factor activity, RNA polymerase II-specific"/>
    <property type="evidence" value="ECO:0007669"/>
    <property type="project" value="InterPro"/>
</dbReference>
<protein>
    <recommendedName>
        <fullName evidence="9">BZIP domain-containing protein</fullName>
    </recommendedName>
</protein>
<evidence type="ECO:0000259" key="9">
    <source>
        <dbReference type="PROSITE" id="PS00036"/>
    </source>
</evidence>
<dbReference type="InterPro" id="IPR046347">
    <property type="entry name" value="bZIP_sf"/>
</dbReference>
<dbReference type="PANTHER" id="PTHR46714:SF6">
    <property type="entry name" value="TRANSCRIPTIONAL ACTIVATOR HAC1"/>
    <property type="match status" value="1"/>
</dbReference>
<dbReference type="PROSITE" id="PS00036">
    <property type="entry name" value="BZIP_BASIC"/>
    <property type="match status" value="1"/>
</dbReference>
<dbReference type="InterPro" id="IPR004827">
    <property type="entry name" value="bZIP"/>
</dbReference>
<keyword evidence="4" id="KW-0238">DNA-binding</keyword>
<dbReference type="PANTHER" id="PTHR46714">
    <property type="entry name" value="TRANSCRIPTIONAL ACTIVATOR HAC1"/>
    <property type="match status" value="1"/>
</dbReference>
<dbReference type="GO" id="GO:0005634">
    <property type="term" value="C:nucleus"/>
    <property type="evidence" value="ECO:0007669"/>
    <property type="project" value="UniProtKB-SubCell"/>
</dbReference>
<name>A0A1Q3AGI8_ZYGRO</name>
<accession>A0A1Q3AGI8</accession>
<feature type="compositionally biased region" description="Basic residues" evidence="8">
    <location>
        <begin position="37"/>
        <end position="50"/>
    </location>
</feature>
<evidence type="ECO:0000313" key="11">
    <source>
        <dbReference type="Proteomes" id="UP000187013"/>
    </source>
</evidence>
<proteinExistence type="inferred from homology"/>
<dbReference type="SUPFAM" id="SSF57959">
    <property type="entry name" value="Leucine zipper domain"/>
    <property type="match status" value="1"/>
</dbReference>
<evidence type="ECO:0000256" key="6">
    <source>
        <dbReference type="ARBA" id="ARBA00023230"/>
    </source>
</evidence>
<dbReference type="InterPro" id="IPR044280">
    <property type="entry name" value="Hac1/HY5"/>
</dbReference>
<comment type="caution">
    <text evidence="10">The sequence shown here is derived from an EMBL/GenBank/DDBJ whole genome shotgun (WGS) entry which is preliminary data.</text>
</comment>
<dbReference type="EMBL" id="BDGX01000045">
    <property type="protein sequence ID" value="GAV54808.1"/>
    <property type="molecule type" value="Genomic_DNA"/>
</dbReference>
<dbReference type="GO" id="GO:0003677">
    <property type="term" value="F:DNA binding"/>
    <property type="evidence" value="ECO:0007669"/>
    <property type="project" value="UniProtKB-KW"/>
</dbReference>
<feature type="compositionally biased region" description="Basic and acidic residues" evidence="8">
    <location>
        <begin position="22"/>
        <end position="36"/>
    </location>
</feature>
<reference evidence="10 11" key="1">
    <citation type="submission" date="2016-08" db="EMBL/GenBank/DDBJ databases">
        <title>Draft genome sequence of allopolyploid Zygosaccharomyces rouxii.</title>
        <authorList>
            <person name="Watanabe J."/>
            <person name="Uehara K."/>
            <person name="Mogi Y."/>
            <person name="Tsukioka Y."/>
        </authorList>
    </citation>
    <scope>NUCLEOTIDE SEQUENCE [LARGE SCALE GENOMIC DNA]</scope>
    <source>
        <strain evidence="10 11">NBRC 110957</strain>
    </source>
</reference>
<gene>
    <name evidence="10" type="ORF">ZYGR_0AS01310</name>
</gene>
<comment type="similarity">
    <text evidence="2">Belongs to the bZIP family.</text>
</comment>
<keyword evidence="3" id="KW-0805">Transcription regulation</keyword>
<dbReference type="GO" id="GO:0045944">
    <property type="term" value="P:positive regulation of transcription by RNA polymerase II"/>
    <property type="evidence" value="ECO:0007669"/>
    <property type="project" value="InterPro"/>
</dbReference>
<evidence type="ECO:0000256" key="2">
    <source>
        <dbReference type="ARBA" id="ARBA00007163"/>
    </source>
</evidence>
<keyword evidence="7" id="KW-0539">Nucleus</keyword>
<evidence type="ECO:0000256" key="3">
    <source>
        <dbReference type="ARBA" id="ARBA00023015"/>
    </source>
</evidence>
<feature type="compositionally biased region" description="Low complexity" evidence="8">
    <location>
        <begin position="116"/>
        <end position="129"/>
    </location>
</feature>
<dbReference type="AlphaFoldDB" id="A0A1Q3AGI8"/>
<evidence type="ECO:0000256" key="4">
    <source>
        <dbReference type="ARBA" id="ARBA00023125"/>
    </source>
</evidence>
<dbReference type="Proteomes" id="UP000187013">
    <property type="component" value="Unassembled WGS sequence"/>
</dbReference>